<keyword evidence="4" id="KW-1003">Cell membrane</keyword>
<evidence type="ECO:0000256" key="7">
    <source>
        <dbReference type="ARBA" id="ARBA00022989"/>
    </source>
</evidence>
<comment type="subcellular location">
    <subcellularLocation>
        <location evidence="1">Cell membrane</location>
        <topology evidence="1">Multi-pass membrane protein</topology>
    </subcellularLocation>
</comment>
<evidence type="ECO:0000313" key="12">
    <source>
        <dbReference type="EnsemblMetazoa" id="CJA02375.1"/>
    </source>
</evidence>
<accession>A0A8R1DH62</accession>
<feature type="transmembrane region" description="Helical" evidence="11">
    <location>
        <begin position="79"/>
        <end position="104"/>
    </location>
</feature>
<evidence type="ECO:0000256" key="2">
    <source>
        <dbReference type="ARBA" id="ARBA00006513"/>
    </source>
</evidence>
<evidence type="ECO:0000256" key="10">
    <source>
        <dbReference type="ARBA" id="ARBA00023303"/>
    </source>
</evidence>
<keyword evidence="10" id="KW-0407">Ion channel</keyword>
<name>A0A8R1DH62_CAEJA</name>
<feature type="transmembrane region" description="Helical" evidence="11">
    <location>
        <begin position="144"/>
        <end position="167"/>
    </location>
</feature>
<keyword evidence="13" id="KW-1185">Reference proteome</keyword>
<keyword evidence="3" id="KW-0813">Transport</keyword>
<dbReference type="InterPro" id="IPR004878">
    <property type="entry name" value="Otopetrin"/>
</dbReference>
<keyword evidence="5 11" id="KW-0812">Transmembrane</keyword>
<feature type="transmembrane region" description="Helical" evidence="11">
    <location>
        <begin position="111"/>
        <end position="132"/>
    </location>
</feature>
<evidence type="ECO:0000256" key="1">
    <source>
        <dbReference type="ARBA" id="ARBA00004651"/>
    </source>
</evidence>
<evidence type="ECO:0000256" key="4">
    <source>
        <dbReference type="ARBA" id="ARBA00022475"/>
    </source>
</evidence>
<evidence type="ECO:0000256" key="11">
    <source>
        <dbReference type="SAM" id="Phobius"/>
    </source>
</evidence>
<evidence type="ECO:0000256" key="8">
    <source>
        <dbReference type="ARBA" id="ARBA00023065"/>
    </source>
</evidence>
<evidence type="ECO:0000313" key="13">
    <source>
        <dbReference type="Proteomes" id="UP000005237"/>
    </source>
</evidence>
<dbReference type="Pfam" id="PF03189">
    <property type="entry name" value="Otopetrin"/>
    <property type="match status" value="1"/>
</dbReference>
<reference evidence="12" key="2">
    <citation type="submission" date="2022-06" db="UniProtKB">
        <authorList>
            <consortium name="EnsemblMetazoa"/>
        </authorList>
    </citation>
    <scope>IDENTIFICATION</scope>
    <source>
        <strain evidence="12">DF5081</strain>
    </source>
</reference>
<dbReference type="GO" id="GO:0015252">
    <property type="term" value="F:proton channel activity"/>
    <property type="evidence" value="ECO:0007669"/>
    <property type="project" value="InterPro"/>
</dbReference>
<organism evidence="12 13">
    <name type="scientific">Caenorhabditis japonica</name>
    <dbReference type="NCBI Taxonomy" id="281687"/>
    <lineage>
        <taxon>Eukaryota</taxon>
        <taxon>Metazoa</taxon>
        <taxon>Ecdysozoa</taxon>
        <taxon>Nematoda</taxon>
        <taxon>Chromadorea</taxon>
        <taxon>Rhabditida</taxon>
        <taxon>Rhabditina</taxon>
        <taxon>Rhabditomorpha</taxon>
        <taxon>Rhabditoidea</taxon>
        <taxon>Rhabditidae</taxon>
        <taxon>Peloderinae</taxon>
        <taxon>Caenorhabditis</taxon>
    </lineage>
</organism>
<dbReference type="Proteomes" id="UP000005237">
    <property type="component" value="Unassembled WGS sequence"/>
</dbReference>
<dbReference type="PANTHER" id="PTHR21522">
    <property type="entry name" value="PROTON CHANNEL OTOP"/>
    <property type="match status" value="1"/>
</dbReference>
<evidence type="ECO:0000256" key="9">
    <source>
        <dbReference type="ARBA" id="ARBA00023136"/>
    </source>
</evidence>
<dbReference type="GO" id="GO:0005886">
    <property type="term" value="C:plasma membrane"/>
    <property type="evidence" value="ECO:0007669"/>
    <property type="project" value="UniProtKB-SubCell"/>
</dbReference>
<keyword evidence="9 11" id="KW-0472">Membrane</keyword>
<dbReference type="EnsemblMetazoa" id="CJA02375.1">
    <property type="protein sequence ID" value="CJA02375.1"/>
    <property type="gene ID" value="WBGene00121579"/>
</dbReference>
<sequence>MAVYTFPVYSLVLTLISIVIEVGPTFQADDYWLPYSIFGIFMLTGGNVFYMFVAITSIGKFKSLFDSNSPVSGVGADTFFLKLGACVFAIFSIVLWSTELFLAFAASIRPLICIIRTCLYIIFHVAQLVFVSKSSRFVFHCPKVIVYFGLAHILAVNLWIWASLCIAKSGIHDDHELHHIHFGQYATQSKNVPWVLHPTLPPVIRNTTFEVRLFCGAKCGKNNY</sequence>
<proteinExistence type="inferred from homology"/>
<feature type="transmembrane region" description="Helical" evidence="11">
    <location>
        <begin position="6"/>
        <end position="23"/>
    </location>
</feature>
<evidence type="ECO:0000256" key="5">
    <source>
        <dbReference type="ARBA" id="ARBA00022692"/>
    </source>
</evidence>
<evidence type="ECO:0000256" key="3">
    <source>
        <dbReference type="ARBA" id="ARBA00022448"/>
    </source>
</evidence>
<feature type="transmembrane region" description="Helical" evidence="11">
    <location>
        <begin position="35"/>
        <end position="59"/>
    </location>
</feature>
<reference evidence="13" key="1">
    <citation type="submission" date="2010-08" db="EMBL/GenBank/DDBJ databases">
        <authorList>
            <consortium name="Caenorhabditis japonica Sequencing Consortium"/>
            <person name="Wilson R.K."/>
        </authorList>
    </citation>
    <scope>NUCLEOTIDE SEQUENCE [LARGE SCALE GENOMIC DNA]</scope>
    <source>
        <strain evidence="13">DF5081</strain>
    </source>
</reference>
<comment type="similarity">
    <text evidence="2">Belongs to the otopetrin family.</text>
</comment>
<keyword evidence="6" id="KW-0375">Hydrogen ion transport</keyword>
<keyword evidence="7 11" id="KW-1133">Transmembrane helix</keyword>
<evidence type="ECO:0000256" key="6">
    <source>
        <dbReference type="ARBA" id="ARBA00022781"/>
    </source>
</evidence>
<keyword evidence="8" id="KW-0406">Ion transport</keyword>
<dbReference type="PANTHER" id="PTHR21522:SF34">
    <property type="entry name" value="OTOPETRIN-LIKE"/>
    <property type="match status" value="1"/>
</dbReference>
<dbReference type="AlphaFoldDB" id="A0A8R1DH62"/>
<protein>
    <submittedName>
        <fullName evidence="12">Uncharacterized protein</fullName>
    </submittedName>
</protein>